<dbReference type="Gene3D" id="3.40.50.11900">
    <property type="match status" value="1"/>
</dbReference>
<dbReference type="PANTHER" id="PTHR32329">
    <property type="entry name" value="BIFUNCTIONAL PROTEIN [INCLUDES 2-HYDROXYACYL-COA DEHYDRATASE (N-TER) AND ITS ACTIVATOR DOMAIN (C_TERM)-RELATED"/>
    <property type="match status" value="1"/>
</dbReference>
<name>F7Q1L7_9MOLU</name>
<keyword evidence="3" id="KW-1185">Reference proteome</keyword>
<evidence type="ECO:0000259" key="1">
    <source>
        <dbReference type="Pfam" id="PF09989"/>
    </source>
</evidence>
<dbReference type="Pfam" id="PF09989">
    <property type="entry name" value="DUF2229"/>
    <property type="match status" value="1"/>
</dbReference>
<organism evidence="2 3">
    <name type="scientific">Haloplasma contractile SSD-17B</name>
    <dbReference type="NCBI Taxonomy" id="1033810"/>
    <lineage>
        <taxon>Bacteria</taxon>
        <taxon>Bacillati</taxon>
        <taxon>Mycoplasmatota</taxon>
        <taxon>Mollicutes</taxon>
        <taxon>Haloplasmatales</taxon>
        <taxon>Haloplasmataceae</taxon>
        <taxon>Haloplasma</taxon>
    </lineage>
</organism>
<dbReference type="AlphaFoldDB" id="F7Q1L7"/>
<dbReference type="Proteomes" id="UP000005707">
    <property type="component" value="Unassembled WGS sequence"/>
</dbReference>
<dbReference type="OrthoDB" id="9780120at2"/>
<evidence type="ECO:0000313" key="2">
    <source>
        <dbReference type="EMBL" id="ERJ12947.1"/>
    </source>
</evidence>
<sequence>MNITFAHMGNTYIPVKTIFEELNINVVCPPKCSKRTLELGTKHSPEFICVPFKVNMGNYIESIEQGADTIFMLSGCGPCRFGTYHAMQRDILNDLGYDVEMITTDRFSSFDSLKDLFNVLKKASDGNNSLKIINTIRRGLKLLSEIDDLHALVNKKRAREIKKGTVNRLYNQFDREVNRVKGFKAVSDIVKKYRTKLNNVEVDLSRDILRIGIVGEIYTIVEPFINLELEKKLGNMGIEVSNSITTSEFVKEQMDFLPFVKSDRKKVQKKASRYLDTVIGGHTIHTIGKTIEYSEAGYDGIIHLLPFTCMPEIVSQTILPKIEKDYDIPILTLILDEMTGEAGYQTRVEAFTDLLQERKRQFKSFSS</sequence>
<dbReference type="STRING" id="1033810.HLPCO_001287"/>
<accession>F7Q1L7</accession>
<dbReference type="InterPro" id="IPR018709">
    <property type="entry name" value="CoA_activase_DUF2229"/>
</dbReference>
<dbReference type="InParanoid" id="F7Q1L7"/>
<comment type="caution">
    <text evidence="2">The sequence shown here is derived from an EMBL/GenBank/DDBJ whole genome shotgun (WGS) entry which is preliminary data.</text>
</comment>
<gene>
    <name evidence="2" type="ORF">HLPCO_001287</name>
</gene>
<reference evidence="2 3" key="2">
    <citation type="journal article" date="2013" name="PLoS ONE">
        <title>INDIGO - INtegrated Data Warehouse of MIcrobial GenOmes with Examples from the Red Sea Extremophiles.</title>
        <authorList>
            <person name="Alam I."/>
            <person name="Antunes A."/>
            <person name="Kamau A.A."/>
            <person name="Ba Alawi W."/>
            <person name="Kalkatawi M."/>
            <person name="Stingl U."/>
            <person name="Bajic V.B."/>
        </authorList>
    </citation>
    <scope>NUCLEOTIDE SEQUENCE [LARGE SCALE GENOMIC DNA]</scope>
    <source>
        <strain evidence="2 3">SSD-17B</strain>
    </source>
</reference>
<dbReference type="eggNOG" id="COG3581">
    <property type="taxonomic scope" value="Bacteria"/>
</dbReference>
<dbReference type="EMBL" id="AFNU02000003">
    <property type="protein sequence ID" value="ERJ12947.1"/>
    <property type="molecule type" value="Genomic_DNA"/>
</dbReference>
<reference evidence="2 3" key="1">
    <citation type="journal article" date="2011" name="J. Bacteriol.">
        <title>Genome sequence of Haloplasma contractile, an unusual contractile bacterium from a deep-sea anoxic brine lake.</title>
        <authorList>
            <person name="Antunes A."/>
            <person name="Alam I."/>
            <person name="El Dorry H."/>
            <person name="Siam R."/>
            <person name="Robertson A."/>
            <person name="Bajic V.B."/>
            <person name="Stingl U."/>
        </authorList>
    </citation>
    <scope>NUCLEOTIDE SEQUENCE [LARGE SCALE GENOMIC DNA]</scope>
    <source>
        <strain evidence="2 3">SSD-17B</strain>
    </source>
</reference>
<feature type="domain" description="DUF2229" evidence="1">
    <location>
        <begin position="9"/>
        <end position="72"/>
    </location>
</feature>
<dbReference type="RefSeq" id="WP_008825641.1">
    <property type="nucleotide sequence ID" value="NZ_AFNU02000003.1"/>
</dbReference>
<protein>
    <submittedName>
        <fullName evidence="2">CoA enzyme activase uncharacterized domain protein</fullName>
    </submittedName>
</protein>
<dbReference type="PANTHER" id="PTHR32329:SF2">
    <property type="entry name" value="BIFUNCTIONAL PROTEIN [INCLUDES 2-HYDROXYACYL-COA DEHYDRATASE (N-TER) AND ITS ACTIVATOR DOMAIN (C_TERM)"/>
    <property type="match status" value="1"/>
</dbReference>
<proteinExistence type="predicted"/>
<evidence type="ECO:0000313" key="3">
    <source>
        <dbReference type="Proteomes" id="UP000005707"/>
    </source>
</evidence>
<dbReference type="InterPro" id="IPR051805">
    <property type="entry name" value="Dehydratase_Activator_Redct"/>
</dbReference>